<name>A0A3Q4MV17_NEOBR</name>
<dbReference type="SUPFAM" id="SSF56436">
    <property type="entry name" value="C-type lectin-like"/>
    <property type="match status" value="1"/>
</dbReference>
<protein>
    <recommendedName>
        <fullName evidence="2">C-type lectin domain-containing protein</fullName>
    </recommendedName>
</protein>
<dbReference type="InterPro" id="IPR016186">
    <property type="entry name" value="C-type_lectin-like/link_sf"/>
</dbReference>
<dbReference type="AlphaFoldDB" id="A0A3Q4MV17"/>
<dbReference type="Pfam" id="PF00059">
    <property type="entry name" value="Lectin_C"/>
    <property type="match status" value="1"/>
</dbReference>
<dbReference type="PANTHER" id="PTHR45784">
    <property type="entry name" value="C-TYPE LECTIN DOMAIN FAMILY 20 MEMBER A-RELATED"/>
    <property type="match status" value="1"/>
</dbReference>
<dbReference type="PROSITE" id="PS50041">
    <property type="entry name" value="C_TYPE_LECTIN_2"/>
    <property type="match status" value="1"/>
</dbReference>
<evidence type="ECO:0000313" key="4">
    <source>
        <dbReference type="Proteomes" id="UP000261580"/>
    </source>
</evidence>
<dbReference type="GeneTree" id="ENSGT01110000267315"/>
<dbReference type="Ensembl" id="ENSNBRT00000020675.1">
    <property type="protein sequence ID" value="ENSNBRP00000020139.1"/>
    <property type="gene ID" value="ENSNBRG00000015510.1"/>
</dbReference>
<keyword evidence="4" id="KW-1185">Reference proteome</keyword>
<dbReference type="InterPro" id="IPR018378">
    <property type="entry name" value="C-type_lectin_CS"/>
</dbReference>
<keyword evidence="1" id="KW-1015">Disulfide bond</keyword>
<evidence type="ECO:0000256" key="1">
    <source>
        <dbReference type="ARBA" id="ARBA00023157"/>
    </source>
</evidence>
<dbReference type="PANTHER" id="PTHR45784:SF3">
    <property type="entry name" value="C-TYPE LECTIN DOMAIN FAMILY 4 MEMBER K-LIKE-RELATED"/>
    <property type="match status" value="1"/>
</dbReference>
<accession>A0A3Q4MV17</accession>
<dbReference type="InterPro" id="IPR001304">
    <property type="entry name" value="C-type_lectin-like"/>
</dbReference>
<evidence type="ECO:0000313" key="3">
    <source>
        <dbReference type="Ensembl" id="ENSNBRP00000020139.1"/>
    </source>
</evidence>
<reference evidence="3" key="1">
    <citation type="submission" date="2025-08" db="UniProtKB">
        <authorList>
            <consortium name="Ensembl"/>
        </authorList>
    </citation>
    <scope>IDENTIFICATION</scope>
</reference>
<reference evidence="3" key="2">
    <citation type="submission" date="2025-09" db="UniProtKB">
        <authorList>
            <consortium name="Ensembl"/>
        </authorList>
    </citation>
    <scope>IDENTIFICATION</scope>
</reference>
<dbReference type="STRING" id="32507.ENSNBRP00000020139"/>
<dbReference type="PRINTS" id="PR01504">
    <property type="entry name" value="PNCREATITSAP"/>
</dbReference>
<dbReference type="SMART" id="SM00034">
    <property type="entry name" value="CLECT"/>
    <property type="match status" value="1"/>
</dbReference>
<proteinExistence type="predicted"/>
<dbReference type="OMA" id="WLDANCH"/>
<dbReference type="Gene3D" id="3.10.100.10">
    <property type="entry name" value="Mannose-Binding Protein A, subunit A"/>
    <property type="match status" value="1"/>
</dbReference>
<evidence type="ECO:0000259" key="2">
    <source>
        <dbReference type="PROSITE" id="PS50041"/>
    </source>
</evidence>
<dbReference type="InterPro" id="IPR016187">
    <property type="entry name" value="CTDL_fold"/>
</dbReference>
<feature type="domain" description="C-type lectin" evidence="2">
    <location>
        <begin position="46"/>
        <end position="166"/>
    </location>
</feature>
<dbReference type="PROSITE" id="PS00615">
    <property type="entry name" value="C_TYPE_LECTIN_1"/>
    <property type="match status" value="1"/>
</dbReference>
<dbReference type="CDD" id="cd00037">
    <property type="entry name" value="CLECT"/>
    <property type="match status" value="1"/>
</dbReference>
<dbReference type="Proteomes" id="UP000261580">
    <property type="component" value="Unassembled WGS sequence"/>
</dbReference>
<dbReference type="Bgee" id="ENSNBRG00000015510">
    <property type="expression patterns" value="Expressed in heart and 1 other cell type or tissue"/>
</dbReference>
<sequence>MDCKKYCAALFLDLSKAFDTVDHAILLNRLNNIGLSVNAVSWFSNYLSARKQLNKTWIDALEHCRQENSSLVEIFNDAVGVKVKNLLQNKTESHTGVWVGLERSIFGKNPEWKWISGSKVLYSQWNNSFPVNSLNNHCGKIISVNEAKQIKWLDANCHEKLPFICQRKLLF</sequence>
<organism evidence="3 4">
    <name type="scientific">Neolamprologus brichardi</name>
    <name type="common">Fairy cichlid</name>
    <name type="synonym">Lamprologus brichardi</name>
    <dbReference type="NCBI Taxonomy" id="32507"/>
    <lineage>
        <taxon>Eukaryota</taxon>
        <taxon>Metazoa</taxon>
        <taxon>Chordata</taxon>
        <taxon>Craniata</taxon>
        <taxon>Vertebrata</taxon>
        <taxon>Euteleostomi</taxon>
        <taxon>Actinopterygii</taxon>
        <taxon>Neopterygii</taxon>
        <taxon>Teleostei</taxon>
        <taxon>Neoteleostei</taxon>
        <taxon>Acanthomorphata</taxon>
        <taxon>Ovalentaria</taxon>
        <taxon>Cichlomorphae</taxon>
        <taxon>Cichliformes</taxon>
        <taxon>Cichlidae</taxon>
        <taxon>African cichlids</taxon>
        <taxon>Pseudocrenilabrinae</taxon>
        <taxon>Lamprologini</taxon>
        <taxon>Neolamprologus</taxon>
    </lineage>
</organism>